<keyword evidence="3" id="KW-1185">Reference proteome</keyword>
<evidence type="ECO:0000313" key="3">
    <source>
        <dbReference type="Proteomes" id="UP000294547"/>
    </source>
</evidence>
<accession>A0A4R6REC7</accession>
<protein>
    <submittedName>
        <fullName evidence="2">Uncharacterized protein</fullName>
    </submittedName>
</protein>
<dbReference type="Proteomes" id="UP000294547">
    <property type="component" value="Unassembled WGS sequence"/>
</dbReference>
<dbReference type="AlphaFoldDB" id="A0A4R6REC7"/>
<feature type="region of interest" description="Disordered" evidence="1">
    <location>
        <begin position="162"/>
        <end position="197"/>
    </location>
</feature>
<evidence type="ECO:0000313" key="2">
    <source>
        <dbReference type="EMBL" id="TDP84026.1"/>
    </source>
</evidence>
<sequence length="197" mass="20544">MTAPADRPGRERPGRDRLVGVRAVVLNVVEAALAEPASASAARVAHLRNALNCFPELRADVAARLRRAGRPDEVDRFVHGLAPADGPGPAADVRWSDLRSGEAVEAIVAAASGGVAGAVAPGDRLVLAASVLLLRRMLADPVVPPDEDVPAEIRSALADLRRHLPPRPSPPGPPRPAVSLDDLLARRAGDIDPSAED</sequence>
<comment type="caution">
    <text evidence="2">The sequence shown here is derived from an EMBL/GenBank/DDBJ whole genome shotgun (WGS) entry which is preliminary data.</text>
</comment>
<evidence type="ECO:0000256" key="1">
    <source>
        <dbReference type="SAM" id="MobiDB-lite"/>
    </source>
</evidence>
<dbReference type="EMBL" id="SNXY01000008">
    <property type="protein sequence ID" value="TDP84026.1"/>
    <property type="molecule type" value="Genomic_DNA"/>
</dbReference>
<name>A0A4R6REC7_9HYPH</name>
<feature type="compositionally biased region" description="Pro residues" evidence="1">
    <location>
        <begin position="166"/>
        <end position="176"/>
    </location>
</feature>
<organism evidence="2 3">
    <name type="scientific">Oharaeibacter diazotrophicus</name>
    <dbReference type="NCBI Taxonomy" id="1920512"/>
    <lineage>
        <taxon>Bacteria</taxon>
        <taxon>Pseudomonadati</taxon>
        <taxon>Pseudomonadota</taxon>
        <taxon>Alphaproteobacteria</taxon>
        <taxon>Hyphomicrobiales</taxon>
        <taxon>Pleomorphomonadaceae</taxon>
        <taxon>Oharaeibacter</taxon>
    </lineage>
</organism>
<dbReference type="RefSeq" id="WP_126539834.1">
    <property type="nucleotide sequence ID" value="NZ_BSPM01000002.1"/>
</dbReference>
<proteinExistence type="predicted"/>
<gene>
    <name evidence="2" type="ORF">EDD54_2629</name>
</gene>
<reference evidence="2 3" key="1">
    <citation type="submission" date="2019-03" db="EMBL/GenBank/DDBJ databases">
        <title>Genomic Encyclopedia of Type Strains, Phase IV (KMG-IV): sequencing the most valuable type-strain genomes for metagenomic binning, comparative biology and taxonomic classification.</title>
        <authorList>
            <person name="Goeker M."/>
        </authorList>
    </citation>
    <scope>NUCLEOTIDE SEQUENCE [LARGE SCALE GENOMIC DNA]</scope>
    <source>
        <strain evidence="2 3">DSM 102969</strain>
    </source>
</reference>